<keyword evidence="8" id="KW-1185">Reference proteome</keyword>
<dbReference type="Pfam" id="PF09265">
    <property type="entry name" value="Cytokin-bind"/>
    <property type="match status" value="1"/>
</dbReference>
<dbReference type="InterPro" id="IPR016166">
    <property type="entry name" value="FAD-bd_PCMH"/>
</dbReference>
<dbReference type="OrthoDB" id="5482059at2"/>
<dbReference type="GO" id="GO:0071949">
    <property type="term" value="F:FAD binding"/>
    <property type="evidence" value="ECO:0007669"/>
    <property type="project" value="InterPro"/>
</dbReference>
<evidence type="ECO:0000256" key="2">
    <source>
        <dbReference type="ARBA" id="ARBA00005466"/>
    </source>
</evidence>
<gene>
    <name evidence="7" type="ORF">CC117_22460</name>
</gene>
<dbReference type="InterPro" id="IPR016169">
    <property type="entry name" value="FAD-bd_PCMH_sub2"/>
</dbReference>
<dbReference type="GO" id="GO:0009690">
    <property type="term" value="P:cytokinin metabolic process"/>
    <property type="evidence" value="ECO:0007669"/>
    <property type="project" value="InterPro"/>
</dbReference>
<dbReference type="InterPro" id="IPR016170">
    <property type="entry name" value="Cytok_DH_C_sf"/>
</dbReference>
<dbReference type="PANTHER" id="PTHR13878:SF53">
    <property type="entry name" value="CYTOKININ DEHYDROGENASE 6"/>
    <property type="match status" value="1"/>
</dbReference>
<accession>A0A1S1QNZ7</accession>
<dbReference type="InterPro" id="IPR015345">
    <property type="entry name" value="Cytokinin_DH_FAD/cytokin-bd"/>
</dbReference>
<proteinExistence type="inferred from homology"/>
<evidence type="ECO:0000259" key="6">
    <source>
        <dbReference type="PROSITE" id="PS51387"/>
    </source>
</evidence>
<evidence type="ECO:0000256" key="3">
    <source>
        <dbReference type="ARBA" id="ARBA00022630"/>
    </source>
</evidence>
<dbReference type="InterPro" id="IPR016167">
    <property type="entry name" value="FAD-bd_PCMH_sub1"/>
</dbReference>
<protein>
    <recommendedName>
        <fullName evidence="6">FAD-binding PCMH-type domain-containing protein</fullName>
    </recommendedName>
</protein>
<evidence type="ECO:0000256" key="5">
    <source>
        <dbReference type="ARBA" id="ARBA00023002"/>
    </source>
</evidence>
<evidence type="ECO:0000313" key="7">
    <source>
        <dbReference type="EMBL" id="OHV34064.1"/>
    </source>
</evidence>
<keyword evidence="5" id="KW-0560">Oxidoreductase</keyword>
<dbReference type="PROSITE" id="PS51387">
    <property type="entry name" value="FAD_PCMH"/>
    <property type="match status" value="1"/>
</dbReference>
<dbReference type="Gene3D" id="3.30.465.10">
    <property type="match status" value="1"/>
</dbReference>
<name>A0A1S1QNZ7_9ACTN</name>
<comment type="similarity">
    <text evidence="2">Belongs to the oxygen-dependent FAD-linked oxidoreductase family.</text>
</comment>
<comment type="caution">
    <text evidence="7">The sequence shown here is derived from an EMBL/GenBank/DDBJ whole genome shotgun (WGS) entry which is preliminary data.</text>
</comment>
<organism evidence="7 8">
    <name type="scientific">Parafrankia colletiae</name>
    <dbReference type="NCBI Taxonomy" id="573497"/>
    <lineage>
        <taxon>Bacteria</taxon>
        <taxon>Bacillati</taxon>
        <taxon>Actinomycetota</taxon>
        <taxon>Actinomycetes</taxon>
        <taxon>Frankiales</taxon>
        <taxon>Frankiaceae</taxon>
        <taxon>Parafrankia</taxon>
    </lineage>
</organism>
<dbReference type="InterPro" id="IPR016164">
    <property type="entry name" value="FAD-linked_Oxase-like_C"/>
</dbReference>
<keyword evidence="4" id="KW-0274">FAD</keyword>
<dbReference type="EMBL" id="MBLM01000129">
    <property type="protein sequence ID" value="OHV34064.1"/>
    <property type="molecule type" value="Genomic_DNA"/>
</dbReference>
<dbReference type="SUPFAM" id="SSF55103">
    <property type="entry name" value="FAD-linked oxidases, C-terminal domain"/>
    <property type="match status" value="1"/>
</dbReference>
<sequence length="452" mass="49211">MKDGRVFPTGALPPLDGELSLDAGVRAAAADDFGHVVEKTPLGVLRPASARDVAVVTRWAAENGLKVAARGRGHSTFGRSQVDAGIVVDMAYFDEIHRVGDDRVTVGAGTTWRSVVAATLPDHLTPPVLPNYLDLSVGGTLSVGGIGVSTHQYGMQTDNVCELEVVTGDGEILICSPETNSELFNSVRAGLGQFGVIIRATLTLVPAPDRARTYVLSYADLEGLAADQQLLLRRGGVDHLRGSIVLDDDAWQHQLEIAVLLGADDHPDDDVVLAGLADDRSHAQIDDLSYAEYLEAFDRFTELLCSTGEWADPHPWWMTFLPGSVAVKVAHEVIADLVSEDLGGHGFVVFYPLDKGQITTPLVRMPNEEIVFVFNLVRFASTGPEHVERLLEQNWTLYRRVLTAGGVLYPVSAFPLTPEEWEKHFGSAWPMVREAKGRFDPSRCFTPGYEVF</sequence>
<comment type="cofactor">
    <cofactor evidence="1">
        <name>FAD</name>
        <dbReference type="ChEBI" id="CHEBI:57692"/>
    </cofactor>
</comment>
<evidence type="ECO:0000256" key="4">
    <source>
        <dbReference type="ARBA" id="ARBA00022827"/>
    </source>
</evidence>
<reference evidence="8" key="1">
    <citation type="submission" date="2016-07" db="EMBL/GenBank/DDBJ databases">
        <title>Sequence Frankia sp. strain CcI1.17.</title>
        <authorList>
            <person name="Ghodhbane-Gtari F."/>
            <person name="Swanson E."/>
            <person name="Gueddou A."/>
            <person name="Morris K."/>
            <person name="Hezbri K."/>
            <person name="Ktari A."/>
            <person name="Nouioui I."/>
            <person name="Abebe-Akele F."/>
            <person name="Simpson S."/>
            <person name="Thomas K."/>
            <person name="Gtari M."/>
            <person name="Tisa L.S."/>
            <person name="Hurst S."/>
        </authorList>
    </citation>
    <scope>NUCLEOTIDE SEQUENCE [LARGE SCALE GENOMIC DNA]</scope>
    <source>
        <strain evidence="8">Cc1.17</strain>
    </source>
</reference>
<dbReference type="InterPro" id="IPR006094">
    <property type="entry name" value="Oxid_FAD_bind_N"/>
</dbReference>
<dbReference type="Pfam" id="PF01565">
    <property type="entry name" value="FAD_binding_4"/>
    <property type="match status" value="1"/>
</dbReference>
<keyword evidence="3" id="KW-0285">Flavoprotein</keyword>
<dbReference type="Proteomes" id="UP000179627">
    <property type="component" value="Unassembled WGS sequence"/>
</dbReference>
<dbReference type="AlphaFoldDB" id="A0A1S1QNZ7"/>
<dbReference type="Gene3D" id="3.40.462.10">
    <property type="entry name" value="FAD-linked oxidases, C-terminal domain"/>
    <property type="match status" value="1"/>
</dbReference>
<dbReference type="InterPro" id="IPR050432">
    <property type="entry name" value="FAD-linked_Oxidoreductases_BP"/>
</dbReference>
<evidence type="ECO:0000256" key="1">
    <source>
        <dbReference type="ARBA" id="ARBA00001974"/>
    </source>
</evidence>
<feature type="domain" description="FAD-binding PCMH-type" evidence="6">
    <location>
        <begin position="37"/>
        <end position="207"/>
    </location>
</feature>
<dbReference type="InterPro" id="IPR036318">
    <property type="entry name" value="FAD-bd_PCMH-like_sf"/>
</dbReference>
<dbReference type="SUPFAM" id="SSF56176">
    <property type="entry name" value="FAD-binding/transporter-associated domain-like"/>
    <property type="match status" value="1"/>
</dbReference>
<dbReference type="Gene3D" id="3.30.43.10">
    <property type="entry name" value="Uridine Diphospho-n-acetylenolpyruvylglucosamine Reductase, domain 2"/>
    <property type="match status" value="1"/>
</dbReference>
<evidence type="ECO:0000313" key="8">
    <source>
        <dbReference type="Proteomes" id="UP000179627"/>
    </source>
</evidence>
<dbReference type="GO" id="GO:0019139">
    <property type="term" value="F:cytokinin dehydrogenase activity"/>
    <property type="evidence" value="ECO:0007669"/>
    <property type="project" value="InterPro"/>
</dbReference>
<dbReference type="PANTHER" id="PTHR13878">
    <property type="entry name" value="GULONOLACTONE OXIDASE"/>
    <property type="match status" value="1"/>
</dbReference>